<reference evidence="1 2" key="1">
    <citation type="journal article" date="2012" name="Appl. Environ. Microbiol.">
        <title>Genome Sequence of Thermotolerant Bacillus methanolicus: Features and Regulation Related to Methylotrophy and Production of L-Lysine and L-Glutamate from Methanol.</title>
        <authorList>
            <person name="Heggeset T.M."/>
            <person name="Krog A."/>
            <person name="Balzer S."/>
            <person name="Wentzel A."/>
            <person name="Ellingsen T.E."/>
            <person name="Brautaset T."/>
        </authorList>
    </citation>
    <scope>NUCLEOTIDE SEQUENCE [LARGE SCALE GENOMIC DNA]</scope>
    <source>
        <strain evidence="1 2">PB1</strain>
    </source>
</reference>
<dbReference type="PATRIC" id="fig|997296.3.peg.2375"/>
<gene>
    <name evidence="1" type="ORF">PB1_11289</name>
</gene>
<proteinExistence type="predicted"/>
<comment type="caution">
    <text evidence="1">The sequence shown here is derived from an EMBL/GenBank/DDBJ whole genome shotgun (WGS) entry which is preliminary data.</text>
</comment>
<organism evidence="1 2">
    <name type="scientific">Bacillus methanolicus PB1</name>
    <dbReference type="NCBI Taxonomy" id="997296"/>
    <lineage>
        <taxon>Bacteria</taxon>
        <taxon>Bacillati</taxon>
        <taxon>Bacillota</taxon>
        <taxon>Bacilli</taxon>
        <taxon>Bacillales</taxon>
        <taxon>Bacillaceae</taxon>
        <taxon>Bacillus</taxon>
    </lineage>
</organism>
<evidence type="ECO:0008006" key="3">
    <source>
        <dbReference type="Google" id="ProtNLM"/>
    </source>
</evidence>
<protein>
    <recommendedName>
        <fullName evidence="3">Cold shock protein</fullName>
    </recommendedName>
</protein>
<dbReference type="InterPro" id="IPR025916">
    <property type="entry name" value="YdjO"/>
</dbReference>
<dbReference type="EMBL" id="AFEU01000003">
    <property type="protein sequence ID" value="EIJ78140.1"/>
    <property type="molecule type" value="Genomic_DNA"/>
</dbReference>
<dbReference type="AlphaFoldDB" id="I3DV69"/>
<keyword evidence="2" id="KW-1185">Reference proteome</keyword>
<accession>I3DV69</accession>
<dbReference type="OrthoDB" id="1955171at2"/>
<dbReference type="eggNOG" id="ENOG5032KBH">
    <property type="taxonomic scope" value="Bacteria"/>
</dbReference>
<evidence type="ECO:0000313" key="2">
    <source>
        <dbReference type="Proteomes" id="UP000010523"/>
    </source>
</evidence>
<sequence>MYFAKKAAEETETTFVDTSVYACESPSCNGWMRKDFATEDLNCPICGTSMREETRELPQIRTDFNPFRYN</sequence>
<evidence type="ECO:0000313" key="1">
    <source>
        <dbReference type="EMBL" id="EIJ78140.1"/>
    </source>
</evidence>
<dbReference type="RefSeq" id="WP_004436378.1">
    <property type="nucleotide sequence ID" value="NZ_AFEU01000003.1"/>
</dbReference>
<name>I3DV69_BACMT</name>
<dbReference type="Proteomes" id="UP000010523">
    <property type="component" value="Unassembled WGS sequence"/>
</dbReference>
<dbReference type="Pfam" id="PF14169">
    <property type="entry name" value="YdjO"/>
    <property type="match status" value="1"/>
</dbReference>